<gene>
    <name evidence="1" type="ORF">EVB97_029</name>
</gene>
<reference evidence="1 2" key="1">
    <citation type="submission" date="2020-01" db="EMBL/GenBank/DDBJ databases">
        <title>Patterns of diversity and host range of bacteriophage communities associated with bean-nodulatin bacteria.</title>
        <authorList>
            <person name="Vann Cauwenberghe J."/>
            <person name="Santamaria R.I."/>
            <person name="Bustos P."/>
            <person name="Juarez S."/>
            <person name="Gonzalez V."/>
        </authorList>
    </citation>
    <scope>NUCLEOTIDE SEQUENCE [LARGE SCALE GENOMIC DNA]</scope>
    <source>
        <strain evidence="2">RHph</strain>
    </source>
</reference>
<evidence type="ECO:0000313" key="1">
    <source>
        <dbReference type="EMBL" id="QIG72587.1"/>
    </source>
</evidence>
<dbReference type="Proteomes" id="UP000655883">
    <property type="component" value="Segment"/>
</dbReference>
<accession>A0A7S5R7L9</accession>
<proteinExistence type="predicted"/>
<sequence length="114" mass="13439">MLEVLSFKLVATGIYYIRSRGTERVGSRFYDTSYVNESTANLLKDFLIKRWEECPIERITDLRDFFVIPHGHISFSSMTPKELFDSQFSRFKFGTSKMKRNVMKHLIGLYPDLK</sequence>
<name>A0A7S5R7L9_9CAUD</name>
<protein>
    <submittedName>
        <fullName evidence="1">Uncharacterized protein</fullName>
    </submittedName>
</protein>
<evidence type="ECO:0000313" key="2">
    <source>
        <dbReference type="Proteomes" id="UP000655883"/>
    </source>
</evidence>
<dbReference type="EMBL" id="MN988525">
    <property type="protein sequence ID" value="QIG72587.1"/>
    <property type="molecule type" value="Genomic_DNA"/>
</dbReference>
<organism evidence="1 2">
    <name type="scientific">Rhizobium phage RHph_Y65</name>
    <dbReference type="NCBI Taxonomy" id="2509785"/>
    <lineage>
        <taxon>Viruses</taxon>
        <taxon>Duplodnaviria</taxon>
        <taxon>Heunggongvirae</taxon>
        <taxon>Uroviricota</taxon>
        <taxon>Caudoviricetes</taxon>
        <taxon>Kleczkowskaviridae</taxon>
        <taxon>Cuauhnahuacvirus</taxon>
        <taxon>Cuauhnahuacvirus Y65</taxon>
    </lineage>
</organism>
<keyword evidence="2" id="KW-1185">Reference proteome</keyword>